<dbReference type="AlphaFoldDB" id="A0A498LCT0"/>
<dbReference type="InterPro" id="IPR037055">
    <property type="entry name" value="MHC_I-like_Ag-recog_sf"/>
</dbReference>
<dbReference type="Gene3D" id="3.30.500.10">
    <property type="entry name" value="MHC class I-like antigen recognition-like"/>
    <property type="match status" value="2"/>
</dbReference>
<name>A0A498LCT0_LABRO</name>
<comment type="similarity">
    <text evidence="2">Belongs to the MHC class I family.</text>
</comment>
<dbReference type="PANTHER" id="PTHR31025">
    <property type="entry name" value="SI:CH211-196P9.1-RELATED"/>
    <property type="match status" value="1"/>
</dbReference>
<reference evidence="5 6" key="1">
    <citation type="submission" date="2018-03" db="EMBL/GenBank/DDBJ databases">
        <title>Draft genome sequence of Rohu Carp (Labeo rohita).</title>
        <authorList>
            <person name="Das P."/>
            <person name="Kushwaha B."/>
            <person name="Joshi C.G."/>
            <person name="Kumar D."/>
            <person name="Nagpure N.S."/>
            <person name="Sahoo L."/>
            <person name="Das S.P."/>
            <person name="Bit A."/>
            <person name="Patnaik S."/>
            <person name="Meher P.K."/>
            <person name="Jayasankar P."/>
            <person name="Koringa P.G."/>
            <person name="Patel N.V."/>
            <person name="Hinsu A.T."/>
            <person name="Kumar R."/>
            <person name="Pandey M."/>
            <person name="Agarwal S."/>
            <person name="Srivastava S."/>
            <person name="Singh M."/>
            <person name="Iquebal M.A."/>
            <person name="Jaiswal S."/>
            <person name="Angadi U.B."/>
            <person name="Kumar N."/>
            <person name="Raza M."/>
            <person name="Shah T.M."/>
            <person name="Rai A."/>
            <person name="Jena J.K."/>
        </authorList>
    </citation>
    <scope>NUCLEOTIDE SEQUENCE [LARGE SCALE GENOMIC DNA]</scope>
    <source>
        <strain evidence="5">DASCIFA01</strain>
        <tissue evidence="5">Testis</tissue>
    </source>
</reference>
<evidence type="ECO:0000259" key="4">
    <source>
        <dbReference type="Pfam" id="PF00129"/>
    </source>
</evidence>
<dbReference type="Proteomes" id="UP000290572">
    <property type="component" value="Unassembled WGS sequence"/>
</dbReference>
<protein>
    <submittedName>
        <fullName evidence="5">Sterile alpha motif domain-containing 3-like isoform X1</fullName>
    </submittedName>
</protein>
<sequence>MQEDYWGKGTQSRKSKEQWFNVNVDILMKRMGHSESAVHVLQWRHGCEIEKQGDEVKFSTGISEYGYDGENFLSFDIKESQWIALVDAALPTKIKSDNVPILNQYTKGYLEKECVDWLKKFTEYADKELEHQLFTNCKYAPHYAARLSAAATGLIAAGAIFMSFRRELVVKLIFSKGVNEYGYDGENFMSFDNKESQWVASVDVALPTKRKWDNVPILNQYCKSYLEKDCVDWLNKFREYDDWELRNSCPCEKMQWKYLVYLEENGIYVEKLGACVKGTVLYVAADNLAAHSLAGFFESFAVDKFCRFCLAKRSDIQATEVSSGSFEPRTKENHNQHILEMADQKMTLRIILSEADIRKVTLNRRPATVEELINNIKESLELHYTFSIQYKDPEFNNELFNLSDIGDLPEKPTIQVIPVIELVPVPVSAPAESLDDSHSTADTEILSQSSQERQTQWPEQFDVPNFSVDVEYRLRQANLLYLRDGTLLKVTKDLKHEILERLAETMYGFTAYPNNAQFEKAAAALINKHPCLQEKGSTSCCSGWKNSLKYKMANYRSKRRQSGCRDVAVNAGKRGGHSSPGEPANKNIKKAKKGELNFLPNFPDGFDQTGLEDARKILVDEMQKRTPNGQLVKEKMDLTFALRRREVVETKPAICQMVERWPALFTEDQVFLEFNRIVGKNLKQEFYESIDQHSHHLIEIFRSKRGNVGQLLTQLLQQTKDSADDHVFQDLDLGILLVEREGAVSPSSLHLNPASFKIVIEGEVVMESIKDLPKAMCLLFGLTYALHLSYPKPMKNTFQFIQQLISEVILLFQMSCHCWVIFVLKS</sequence>
<dbReference type="InterPro" id="IPR011162">
    <property type="entry name" value="MHC_I/II-like_Ag-recog"/>
</dbReference>
<dbReference type="PRINTS" id="PR01638">
    <property type="entry name" value="MHCCLASSI"/>
</dbReference>
<feature type="compositionally biased region" description="Polar residues" evidence="3">
    <location>
        <begin position="442"/>
        <end position="457"/>
    </location>
</feature>
<dbReference type="PANTHER" id="PTHR31025:SF19">
    <property type="entry name" value="SI:CH73-42K18.1-RELATED"/>
    <property type="match status" value="1"/>
</dbReference>
<evidence type="ECO:0000256" key="2">
    <source>
        <dbReference type="RuleBase" id="RU004439"/>
    </source>
</evidence>
<comment type="caution">
    <text evidence="5">The sequence shown here is derived from an EMBL/GenBank/DDBJ whole genome shotgun (WGS) entry which is preliminary data.</text>
</comment>
<feature type="domain" description="MHC class I-like antigen recognition-like" evidence="4">
    <location>
        <begin position="3"/>
        <end position="128"/>
    </location>
</feature>
<proteinExistence type="inferred from homology"/>
<organism evidence="5 6">
    <name type="scientific">Labeo rohita</name>
    <name type="common">Indian major carp</name>
    <name type="synonym">Cyprinus rohita</name>
    <dbReference type="NCBI Taxonomy" id="84645"/>
    <lineage>
        <taxon>Eukaryota</taxon>
        <taxon>Metazoa</taxon>
        <taxon>Chordata</taxon>
        <taxon>Craniata</taxon>
        <taxon>Vertebrata</taxon>
        <taxon>Euteleostomi</taxon>
        <taxon>Actinopterygii</taxon>
        <taxon>Neopterygii</taxon>
        <taxon>Teleostei</taxon>
        <taxon>Ostariophysi</taxon>
        <taxon>Cypriniformes</taxon>
        <taxon>Cyprinidae</taxon>
        <taxon>Labeoninae</taxon>
        <taxon>Labeonini</taxon>
        <taxon>Labeo</taxon>
    </lineage>
</organism>
<dbReference type="InterPro" id="IPR001039">
    <property type="entry name" value="MHC_I_a_a1/a2"/>
</dbReference>
<feature type="domain" description="MHC class I-like antigen recognition-like" evidence="4">
    <location>
        <begin position="174"/>
        <end position="240"/>
    </location>
</feature>
<evidence type="ECO:0000313" key="6">
    <source>
        <dbReference type="Proteomes" id="UP000290572"/>
    </source>
</evidence>
<keyword evidence="6" id="KW-1185">Reference proteome</keyword>
<evidence type="ECO:0000256" key="3">
    <source>
        <dbReference type="SAM" id="MobiDB-lite"/>
    </source>
</evidence>
<dbReference type="EMBL" id="QBIY01013490">
    <property type="protein sequence ID" value="RXN03115.1"/>
    <property type="molecule type" value="Genomic_DNA"/>
</dbReference>
<feature type="region of interest" description="Disordered" evidence="3">
    <location>
        <begin position="431"/>
        <end position="457"/>
    </location>
</feature>
<keyword evidence="1" id="KW-0325">Glycoprotein</keyword>
<dbReference type="SUPFAM" id="SSF54452">
    <property type="entry name" value="MHC antigen-recognition domain"/>
    <property type="match status" value="2"/>
</dbReference>
<evidence type="ECO:0000313" key="5">
    <source>
        <dbReference type="EMBL" id="RXN03115.1"/>
    </source>
</evidence>
<gene>
    <name evidence="5" type="ORF">ROHU_034701</name>
</gene>
<dbReference type="Pfam" id="PF00129">
    <property type="entry name" value="MHC_I"/>
    <property type="match status" value="2"/>
</dbReference>
<dbReference type="FunFam" id="3.30.500.10:FF:000005">
    <property type="entry name" value="MHC class I antigen ZKA transcript variant 1"/>
    <property type="match status" value="1"/>
</dbReference>
<evidence type="ECO:0000256" key="1">
    <source>
        <dbReference type="ARBA" id="ARBA00023180"/>
    </source>
</evidence>
<dbReference type="InterPro" id="IPR011161">
    <property type="entry name" value="MHC_I-like_Ag-recog"/>
</dbReference>
<accession>A0A498LCT0</accession>